<gene>
    <name evidence="2" type="ORF">PoMZ_11092</name>
</gene>
<dbReference type="AlphaFoldDB" id="A0A4P7NJG7"/>
<evidence type="ECO:0000256" key="1">
    <source>
        <dbReference type="SAM" id="SignalP"/>
    </source>
</evidence>
<name>A0A4P7NJG7_PYROR</name>
<dbReference type="Proteomes" id="UP000294847">
    <property type="component" value="Chromosome 5"/>
</dbReference>
<evidence type="ECO:0000313" key="2">
    <source>
        <dbReference type="EMBL" id="QBZ62215.1"/>
    </source>
</evidence>
<evidence type="ECO:0000313" key="3">
    <source>
        <dbReference type="Proteomes" id="UP000294847"/>
    </source>
</evidence>
<organism evidence="2 3">
    <name type="scientific">Pyricularia oryzae</name>
    <name type="common">Rice blast fungus</name>
    <name type="synonym">Magnaporthe oryzae</name>
    <dbReference type="NCBI Taxonomy" id="318829"/>
    <lineage>
        <taxon>Eukaryota</taxon>
        <taxon>Fungi</taxon>
        <taxon>Dikarya</taxon>
        <taxon>Ascomycota</taxon>
        <taxon>Pezizomycotina</taxon>
        <taxon>Sordariomycetes</taxon>
        <taxon>Sordariomycetidae</taxon>
        <taxon>Magnaporthales</taxon>
        <taxon>Pyriculariaceae</taxon>
        <taxon>Pyricularia</taxon>
    </lineage>
</organism>
<keyword evidence="1" id="KW-0732">Signal</keyword>
<feature type="chain" id="PRO_5020364856" evidence="1">
    <location>
        <begin position="20"/>
        <end position="128"/>
    </location>
</feature>
<accession>A0A4P7NJG7</accession>
<dbReference type="EMBL" id="CP034208">
    <property type="protein sequence ID" value="QBZ62215.1"/>
    <property type="molecule type" value="Genomic_DNA"/>
</dbReference>
<proteinExistence type="predicted"/>
<reference evidence="2 3" key="1">
    <citation type="journal article" date="2019" name="Mol. Biol. Evol.">
        <title>Blast fungal genomes show frequent chromosomal changes, gene gains and losses, and effector gene turnover.</title>
        <authorList>
            <person name="Gomez Luciano L.B."/>
            <person name="Jason Tsai I."/>
            <person name="Chuma I."/>
            <person name="Tosa Y."/>
            <person name="Chen Y.H."/>
            <person name="Li J.Y."/>
            <person name="Li M.Y."/>
            <person name="Jade Lu M.Y."/>
            <person name="Nakayashiki H."/>
            <person name="Li W.H."/>
        </authorList>
    </citation>
    <scope>NUCLEOTIDE SEQUENCE [LARGE SCALE GENOMIC DNA]</scope>
    <source>
        <strain evidence="2">MZ5-1-6</strain>
    </source>
</reference>
<protein>
    <submittedName>
        <fullName evidence="2">Uncharacterized protein</fullName>
    </submittedName>
</protein>
<sequence length="128" mass="14127">MVSFTKFTLLLAAATSVAASGYKKFAVSFISSNDLLNTAPDQDATAKQWEAAFDKARASSQWKYTGFDVWTPGLSGDWGWVTTTRNEADYARAKNVLERMGFEAEFRPTGHVWFRPKLGASPPGPARQ</sequence>
<feature type="signal peptide" evidence="1">
    <location>
        <begin position="1"/>
        <end position="19"/>
    </location>
</feature>